<organism evidence="2">
    <name type="scientific">Cyberlindnera fabianii</name>
    <name type="common">Yeast</name>
    <name type="synonym">Hansenula fabianii</name>
    <dbReference type="NCBI Taxonomy" id="36022"/>
    <lineage>
        <taxon>Eukaryota</taxon>
        <taxon>Fungi</taxon>
        <taxon>Dikarya</taxon>
        <taxon>Ascomycota</taxon>
        <taxon>Saccharomycotina</taxon>
        <taxon>Saccharomycetes</taxon>
        <taxon>Phaffomycetales</taxon>
        <taxon>Phaffomycetaceae</taxon>
        <taxon>Cyberlindnera</taxon>
    </lineage>
</organism>
<evidence type="ECO:0000313" key="3">
    <source>
        <dbReference type="EMBL" id="ONH64912.1"/>
    </source>
</evidence>
<dbReference type="OMA" id="WTFDTWN"/>
<name>A0A061BJG5_CYBFA</name>
<evidence type="ECO:0000313" key="2">
    <source>
        <dbReference type="EMBL" id="CDR47139.1"/>
    </source>
</evidence>
<gene>
    <name evidence="3" type="ORF">BON22_5192</name>
    <name evidence="2" type="ORF">CYFA0S_29e00650g</name>
</gene>
<keyword evidence="4" id="KW-1185">Reference proteome</keyword>
<reference evidence="4" key="2">
    <citation type="journal article" date="2017" name="Genome Announc.">
        <title>Genome sequences of Cyberlindnera fabianii 65, Pichia kudriavzevii 129, and Saccharomyces cerevisiae 131 isolated from fermented masau fruits in Zimbabwe.</title>
        <authorList>
            <person name="van Rijswijck I.M.H."/>
            <person name="Derks M.F.L."/>
            <person name="Abee T."/>
            <person name="de Ridder D."/>
            <person name="Smid E.J."/>
        </authorList>
    </citation>
    <scope>NUCLEOTIDE SEQUENCE [LARGE SCALE GENOMIC DNA]</scope>
    <source>
        <strain evidence="4">65</strain>
    </source>
</reference>
<dbReference type="EMBL" id="MPUK01000015">
    <property type="protein sequence ID" value="ONH64912.1"/>
    <property type="molecule type" value="Genomic_DNA"/>
</dbReference>
<dbReference type="Proteomes" id="UP000189513">
    <property type="component" value="Unassembled WGS sequence"/>
</dbReference>
<reference evidence="2" key="1">
    <citation type="journal article" date="2014" name="Genome Announc.">
        <title>Genome sequence of the yeast Cyberlindnera fabianii (Hansenula fabianii).</title>
        <authorList>
            <person name="Freel K.C."/>
            <person name="Sarilar V."/>
            <person name="Neuveglise C."/>
            <person name="Devillers H."/>
            <person name="Friedrich A."/>
            <person name="Schacherer J."/>
        </authorList>
    </citation>
    <scope>NUCLEOTIDE SEQUENCE</scope>
    <source>
        <strain evidence="2">YJS4271</strain>
    </source>
</reference>
<reference evidence="3" key="3">
    <citation type="submission" date="2017-01" db="EMBL/GenBank/DDBJ databases">
        <authorList>
            <person name="Mah S.A."/>
            <person name="Swanson W.J."/>
            <person name="Moy G.W."/>
            <person name="Vacquier V.D."/>
        </authorList>
    </citation>
    <scope>NUCLEOTIDE SEQUENCE [LARGE SCALE GENOMIC DNA]</scope>
    <source>
        <strain evidence="3">65</strain>
    </source>
</reference>
<feature type="chain" id="PRO_5015026853" evidence="1">
    <location>
        <begin position="19"/>
        <end position="547"/>
    </location>
</feature>
<dbReference type="Pfam" id="PF10281">
    <property type="entry name" value="Ish1"/>
    <property type="match status" value="4"/>
</dbReference>
<evidence type="ECO:0000256" key="1">
    <source>
        <dbReference type="SAM" id="SignalP"/>
    </source>
</evidence>
<accession>A0A061BJG5</accession>
<protein>
    <submittedName>
        <fullName evidence="2">CYFA0S29e00650g1_1</fullName>
    </submittedName>
    <submittedName>
        <fullName evidence="3">Meiotic sister chromatid recombination protein 1</fullName>
    </submittedName>
</protein>
<proteinExistence type="predicted"/>
<dbReference type="OrthoDB" id="2527403at2759"/>
<evidence type="ECO:0000313" key="4">
    <source>
        <dbReference type="Proteomes" id="UP000189513"/>
    </source>
</evidence>
<sequence length="547" mass="62569">MKLLQPLTLALLSTSVAGSLFKTNVIDAWDINDLKQYLKDNSISFDEKKATINELKDLSAKQYKLRNQPTVDQSGWYHPSNLKQKVLNLYNGATDTAYSTTESLSDSSYVDYDNIKNWVFSTWSTKELEKLLKKSGVKYEPTSKRSELIATAQKNYDDIAKHFKASGKYPGDWLYSSWDKKDLKKWLDDYGVDYKSLRDSKEDLVKKVRENSYKASVYAQEEKDDVLDSLDLTSKSLYDKAGSLKDDVFEAWTASQLYKWLKSHKADIDEKAKLNKEELNSVALKYRDDLKSDIDAWSSKAAKTTSPYLEKGSKHVDNLVNDTFFVGIESWSRDRLKAFLEARGVSIPLFATKSELRKLVKANKYKPITNFNSDWFFEGWNKDNIQKWVQEQSDAASQSSKDVWGKANELYHAFVANLAHYTHKASSAASDAYDSAAENVNTAADSISKKVGGDVKSNKDAFFDYWSDVELKKYLASFGIYNTKATKREDLINLAKKNTLWFVGGAQNEAKKQWDYSKLVALDHHNVFWAKLKNWYNHLIFAITGRV</sequence>
<feature type="signal peptide" evidence="1">
    <location>
        <begin position="1"/>
        <end position="18"/>
    </location>
</feature>
<dbReference type="EMBL" id="LK052914">
    <property type="protein sequence ID" value="CDR47139.1"/>
    <property type="molecule type" value="Genomic_DNA"/>
</dbReference>
<dbReference type="VEuPathDB" id="FungiDB:BON22_5192"/>
<dbReference type="InterPro" id="IPR018803">
    <property type="entry name" value="Ish1/Msc1-like"/>
</dbReference>
<dbReference type="AlphaFoldDB" id="A0A061BJG5"/>
<keyword evidence="1" id="KW-0732">Signal</keyword>
<dbReference type="STRING" id="36022.A0A061BJG5"/>